<comment type="caution">
    <text evidence="1">The sequence shown here is derived from an EMBL/GenBank/DDBJ whole genome shotgun (WGS) entry which is preliminary data.</text>
</comment>
<accession>A0A4U5NI90</accession>
<sequence length="68" mass="7498">MIEISKGHVEELRSSRCEVAVKAVRTKTRTWSPDSEMGVCFGLSMSGSLETTDSGICIFREMLLITSV</sequence>
<evidence type="ECO:0000313" key="1">
    <source>
        <dbReference type="EMBL" id="TKR82624.1"/>
    </source>
</evidence>
<name>A0A4U5NI90_STECR</name>
<reference evidence="1 2" key="1">
    <citation type="journal article" date="2015" name="Genome Biol.">
        <title>Comparative genomics of Steinernema reveals deeply conserved gene regulatory networks.</title>
        <authorList>
            <person name="Dillman A.R."/>
            <person name="Macchietto M."/>
            <person name="Porter C.F."/>
            <person name="Rogers A."/>
            <person name="Williams B."/>
            <person name="Antoshechkin I."/>
            <person name="Lee M.M."/>
            <person name="Goodwin Z."/>
            <person name="Lu X."/>
            <person name="Lewis E.E."/>
            <person name="Goodrich-Blair H."/>
            <person name="Stock S.P."/>
            <person name="Adams B.J."/>
            <person name="Sternberg P.W."/>
            <person name="Mortazavi A."/>
        </authorList>
    </citation>
    <scope>NUCLEOTIDE SEQUENCE [LARGE SCALE GENOMIC DNA]</scope>
    <source>
        <strain evidence="1 2">ALL</strain>
    </source>
</reference>
<evidence type="ECO:0000313" key="2">
    <source>
        <dbReference type="Proteomes" id="UP000298663"/>
    </source>
</evidence>
<dbReference type="EMBL" id="AZBU02000004">
    <property type="protein sequence ID" value="TKR82624.1"/>
    <property type="molecule type" value="Genomic_DNA"/>
</dbReference>
<dbReference type="AlphaFoldDB" id="A0A4U5NI90"/>
<keyword evidence="2" id="KW-1185">Reference proteome</keyword>
<gene>
    <name evidence="1" type="ORF">L596_016316</name>
</gene>
<organism evidence="1 2">
    <name type="scientific">Steinernema carpocapsae</name>
    <name type="common">Entomopathogenic nematode</name>
    <dbReference type="NCBI Taxonomy" id="34508"/>
    <lineage>
        <taxon>Eukaryota</taxon>
        <taxon>Metazoa</taxon>
        <taxon>Ecdysozoa</taxon>
        <taxon>Nematoda</taxon>
        <taxon>Chromadorea</taxon>
        <taxon>Rhabditida</taxon>
        <taxon>Tylenchina</taxon>
        <taxon>Panagrolaimomorpha</taxon>
        <taxon>Strongyloidoidea</taxon>
        <taxon>Steinernematidae</taxon>
        <taxon>Steinernema</taxon>
    </lineage>
</organism>
<proteinExistence type="predicted"/>
<dbReference type="Proteomes" id="UP000298663">
    <property type="component" value="Unassembled WGS sequence"/>
</dbReference>
<reference evidence="1 2" key="2">
    <citation type="journal article" date="2019" name="G3 (Bethesda)">
        <title>Hybrid Assembly of the Genome of the Entomopathogenic Nematode Steinernema carpocapsae Identifies the X-Chromosome.</title>
        <authorList>
            <person name="Serra L."/>
            <person name="Macchietto M."/>
            <person name="Macias-Munoz A."/>
            <person name="McGill C.J."/>
            <person name="Rodriguez I.M."/>
            <person name="Rodriguez B."/>
            <person name="Murad R."/>
            <person name="Mortazavi A."/>
        </authorList>
    </citation>
    <scope>NUCLEOTIDE SEQUENCE [LARGE SCALE GENOMIC DNA]</scope>
    <source>
        <strain evidence="1 2">ALL</strain>
    </source>
</reference>
<protein>
    <submittedName>
        <fullName evidence="1">Uncharacterized protein</fullName>
    </submittedName>
</protein>